<dbReference type="InterPro" id="IPR036770">
    <property type="entry name" value="Ankyrin_rpt-contain_sf"/>
</dbReference>
<dbReference type="Gene3D" id="1.25.40.20">
    <property type="entry name" value="Ankyrin repeat-containing domain"/>
    <property type="match status" value="1"/>
</dbReference>
<sequence length="605" mass="66843">MSSSTPLAQYAASLRSSGTGASLALERIFSMFTIPVWIFLKMTELQRHEELLETGSLCQFDESMGRALFVSHQWLGTHHSDPSFEQLLVLQKALMDLISGACRVSLPAVVELWFGRLRLPTARDFNGQGIFLWYDYFCVPQCERNSQARQMAISSIPSYISQSFFFVILIPAVRHEDGHVLSFESWAERGWCRLESMARSLAREDGFMITIKVASNPTLTTDLGGLGKAPGKGIFSIEEDRSKCGPVLANLMWSKLHNLLFQEDFHNYRFLLNLQGHCFKGLQTDHFESLVPNFAAEIDPSTDPHGFIVAKFLHENGFKSVQERDTAGWSPICYAVLRDDPVLIEALVRNKADVNDSNRRAKNEAQLPKGLPLLSLAGTYHSNQAMKALLLAKANVNAKDSFGGNALTASIGMGNAEAVNTLCNANINPRVKMVPGTGPFKIACGFANVPTMQAFMTRLPANVNLRFSLHFGLIFYANIDTVSLLLKASADINEQLEVPMKKTGWWMLLKLLSLRHTVSPSALTYLAYHHSGATPLMLSIITGKFDCASLLLAAGARVDLKNRRGKTAADIARETRAPISLTRAPADETDSVEFDQCDPVVSCAF</sequence>
<dbReference type="EMBL" id="CAMXCT020000508">
    <property type="protein sequence ID" value="CAL1133091.1"/>
    <property type="molecule type" value="Genomic_DNA"/>
</dbReference>
<comment type="caution">
    <text evidence="4">The sequence shown here is derived from an EMBL/GenBank/DDBJ whole genome shotgun (WGS) entry which is preliminary data.</text>
</comment>
<dbReference type="InterPro" id="IPR050745">
    <property type="entry name" value="Multifunctional_regulatory"/>
</dbReference>
<dbReference type="Proteomes" id="UP001152797">
    <property type="component" value="Unassembled WGS sequence"/>
</dbReference>
<evidence type="ECO:0000313" key="5">
    <source>
        <dbReference type="EMBL" id="CAL1133091.1"/>
    </source>
</evidence>
<dbReference type="AlphaFoldDB" id="A0A9P1FKY1"/>
<evidence type="ECO:0000256" key="2">
    <source>
        <dbReference type="ARBA" id="ARBA00023043"/>
    </source>
</evidence>
<dbReference type="PANTHER" id="PTHR24189">
    <property type="entry name" value="MYOTROPHIN"/>
    <property type="match status" value="1"/>
</dbReference>
<reference evidence="5" key="2">
    <citation type="submission" date="2024-04" db="EMBL/GenBank/DDBJ databases">
        <authorList>
            <person name="Chen Y."/>
            <person name="Shah S."/>
            <person name="Dougan E. K."/>
            <person name="Thang M."/>
            <person name="Chan C."/>
        </authorList>
    </citation>
    <scope>NUCLEOTIDE SEQUENCE [LARGE SCALE GENOMIC DNA]</scope>
</reference>
<evidence type="ECO:0000313" key="6">
    <source>
        <dbReference type="Proteomes" id="UP001152797"/>
    </source>
</evidence>
<name>A0A9P1FKY1_9DINO</name>
<keyword evidence="6" id="KW-1185">Reference proteome</keyword>
<keyword evidence="1" id="KW-0677">Repeat</keyword>
<dbReference type="EMBL" id="CAMXCT010000508">
    <property type="protein sequence ID" value="CAI3979716.1"/>
    <property type="molecule type" value="Genomic_DNA"/>
</dbReference>
<dbReference type="EMBL" id="CAMXCT030000508">
    <property type="protein sequence ID" value="CAL4767028.1"/>
    <property type="molecule type" value="Genomic_DNA"/>
</dbReference>
<evidence type="ECO:0008006" key="7">
    <source>
        <dbReference type="Google" id="ProtNLM"/>
    </source>
</evidence>
<keyword evidence="2 3" id="KW-0040">ANK repeat</keyword>
<proteinExistence type="predicted"/>
<dbReference type="SMART" id="SM00248">
    <property type="entry name" value="ANK"/>
    <property type="match status" value="5"/>
</dbReference>
<accession>A0A9P1FKY1</accession>
<evidence type="ECO:0000256" key="1">
    <source>
        <dbReference type="ARBA" id="ARBA00022737"/>
    </source>
</evidence>
<gene>
    <name evidence="4" type="ORF">C1SCF055_LOCUS7650</name>
</gene>
<reference evidence="4" key="1">
    <citation type="submission" date="2022-10" db="EMBL/GenBank/DDBJ databases">
        <authorList>
            <person name="Chen Y."/>
            <person name="Dougan E. K."/>
            <person name="Chan C."/>
            <person name="Rhodes N."/>
            <person name="Thang M."/>
        </authorList>
    </citation>
    <scope>NUCLEOTIDE SEQUENCE</scope>
</reference>
<dbReference type="SUPFAM" id="SSF48403">
    <property type="entry name" value="Ankyrin repeat"/>
    <property type="match status" value="1"/>
</dbReference>
<organism evidence="4">
    <name type="scientific">Cladocopium goreaui</name>
    <dbReference type="NCBI Taxonomy" id="2562237"/>
    <lineage>
        <taxon>Eukaryota</taxon>
        <taxon>Sar</taxon>
        <taxon>Alveolata</taxon>
        <taxon>Dinophyceae</taxon>
        <taxon>Suessiales</taxon>
        <taxon>Symbiodiniaceae</taxon>
        <taxon>Cladocopium</taxon>
    </lineage>
</organism>
<feature type="repeat" description="ANK" evidence="3">
    <location>
        <begin position="531"/>
        <end position="563"/>
    </location>
</feature>
<protein>
    <recommendedName>
        <fullName evidence="7">Ankyrin repeat protein</fullName>
    </recommendedName>
</protein>
<dbReference type="PROSITE" id="PS50297">
    <property type="entry name" value="ANK_REP_REGION"/>
    <property type="match status" value="1"/>
</dbReference>
<evidence type="ECO:0000256" key="3">
    <source>
        <dbReference type="PROSITE-ProRule" id="PRU00023"/>
    </source>
</evidence>
<evidence type="ECO:0000313" key="4">
    <source>
        <dbReference type="EMBL" id="CAI3979716.1"/>
    </source>
</evidence>
<dbReference type="InterPro" id="IPR002110">
    <property type="entry name" value="Ankyrin_rpt"/>
</dbReference>
<dbReference type="PROSITE" id="PS50088">
    <property type="entry name" value="ANK_REPEAT"/>
    <property type="match status" value="1"/>
</dbReference>
<dbReference type="OrthoDB" id="407272at2759"/>
<dbReference type="Pfam" id="PF00023">
    <property type="entry name" value="Ank"/>
    <property type="match status" value="1"/>
</dbReference>